<gene>
    <name evidence="2" type="ORF">E5222_08560</name>
</gene>
<accession>A0A4T3EZW1</accession>
<dbReference type="PROSITE" id="PS51819">
    <property type="entry name" value="VOC"/>
    <property type="match status" value="1"/>
</dbReference>
<name>A0A4T3EZW1_9SPHN</name>
<feature type="domain" description="VOC" evidence="1">
    <location>
        <begin position="2"/>
        <end position="114"/>
    </location>
</feature>
<evidence type="ECO:0000259" key="1">
    <source>
        <dbReference type="PROSITE" id="PS51819"/>
    </source>
</evidence>
<evidence type="ECO:0000313" key="2">
    <source>
        <dbReference type="EMBL" id="TIX50322.1"/>
    </source>
</evidence>
<dbReference type="EMBL" id="SSHH01000002">
    <property type="protein sequence ID" value="TIX50322.1"/>
    <property type="molecule type" value="Genomic_DNA"/>
</dbReference>
<dbReference type="Pfam" id="PF00903">
    <property type="entry name" value="Glyoxalase"/>
    <property type="match status" value="1"/>
</dbReference>
<dbReference type="Gene3D" id="3.10.180.10">
    <property type="entry name" value="2,3-Dihydroxybiphenyl 1,2-Dioxygenase, domain 1"/>
    <property type="match status" value="1"/>
</dbReference>
<dbReference type="InterPro" id="IPR037523">
    <property type="entry name" value="VOC_core"/>
</dbReference>
<sequence>MSKACPFVPSKDITTSIAFYEALGFEVTYRDESVATMDYEGATIVIQPYFNANWARNWMAQLRVDDLDEWWKRTEGLAERFEIEILSPPAMQPWGKRTGFLSDPSDALWHIVEE</sequence>
<dbReference type="Proteomes" id="UP000309389">
    <property type="component" value="Unassembled WGS sequence"/>
</dbReference>
<protein>
    <submittedName>
        <fullName evidence="2">Glyoxalase</fullName>
    </submittedName>
</protein>
<dbReference type="AlphaFoldDB" id="A0A4T3EZW1"/>
<proteinExistence type="predicted"/>
<dbReference type="InterPro" id="IPR004360">
    <property type="entry name" value="Glyas_Fos-R_dOase_dom"/>
</dbReference>
<dbReference type="SUPFAM" id="SSF54593">
    <property type="entry name" value="Glyoxalase/Bleomycin resistance protein/Dihydroxybiphenyl dioxygenase"/>
    <property type="match status" value="1"/>
</dbReference>
<dbReference type="InterPro" id="IPR029068">
    <property type="entry name" value="Glyas_Bleomycin-R_OHBP_Dase"/>
</dbReference>
<dbReference type="RefSeq" id="WP_136693341.1">
    <property type="nucleotide sequence ID" value="NZ_SSHH01000002.1"/>
</dbReference>
<keyword evidence="3" id="KW-1185">Reference proteome</keyword>
<evidence type="ECO:0000313" key="3">
    <source>
        <dbReference type="Proteomes" id="UP000309389"/>
    </source>
</evidence>
<comment type="caution">
    <text evidence="2">The sequence shown here is derived from an EMBL/GenBank/DDBJ whole genome shotgun (WGS) entry which is preliminary data.</text>
</comment>
<reference evidence="2 3" key="1">
    <citation type="submission" date="2019-04" db="EMBL/GenBank/DDBJ databases">
        <title>Altererythrobacter aquimixticola sp. nov., isolated from sediment of junction between the ocean and a freshwater spring.</title>
        <authorList>
            <person name="Yoon J.-H."/>
        </authorList>
    </citation>
    <scope>NUCLEOTIDE SEQUENCE [LARGE SCALE GENOMIC DNA]</scope>
    <source>
        <strain evidence="2 3">SSKS-13</strain>
    </source>
</reference>
<dbReference type="OrthoDB" id="9803104at2"/>
<organism evidence="2 3">
    <name type="scientific">Alteraurantiacibacter aquimixticola</name>
    <dbReference type="NCBI Taxonomy" id="2489173"/>
    <lineage>
        <taxon>Bacteria</taxon>
        <taxon>Pseudomonadati</taxon>
        <taxon>Pseudomonadota</taxon>
        <taxon>Alphaproteobacteria</taxon>
        <taxon>Sphingomonadales</taxon>
        <taxon>Erythrobacteraceae</taxon>
        <taxon>Alteraurantiacibacter</taxon>
    </lineage>
</organism>